<keyword evidence="1" id="KW-1133">Transmembrane helix</keyword>
<dbReference type="EMBL" id="LNIX01000002">
    <property type="protein sequence ID" value="OXA59817.1"/>
    <property type="molecule type" value="Genomic_DNA"/>
</dbReference>
<feature type="transmembrane region" description="Helical" evidence="1">
    <location>
        <begin position="75"/>
        <end position="94"/>
    </location>
</feature>
<comment type="caution">
    <text evidence="2">The sequence shown here is derived from an EMBL/GenBank/DDBJ whole genome shotgun (WGS) entry which is preliminary data.</text>
</comment>
<name>A0A226ERN7_FOLCA</name>
<evidence type="ECO:0000313" key="3">
    <source>
        <dbReference type="Proteomes" id="UP000198287"/>
    </source>
</evidence>
<gene>
    <name evidence="2" type="ORF">Fcan01_04738</name>
</gene>
<proteinExistence type="predicted"/>
<accession>A0A226ERN7</accession>
<evidence type="ECO:0000313" key="2">
    <source>
        <dbReference type="EMBL" id="OXA59817.1"/>
    </source>
</evidence>
<protein>
    <recommendedName>
        <fullName evidence="4">Gustatory receptor</fullName>
    </recommendedName>
</protein>
<feature type="transmembrane region" description="Helical" evidence="1">
    <location>
        <begin position="285"/>
        <end position="308"/>
    </location>
</feature>
<keyword evidence="1" id="KW-0812">Transmembrane</keyword>
<keyword evidence="3" id="KW-1185">Reference proteome</keyword>
<feature type="transmembrane region" description="Helical" evidence="1">
    <location>
        <begin position="134"/>
        <end position="157"/>
    </location>
</feature>
<dbReference type="AlphaFoldDB" id="A0A226ERN7"/>
<keyword evidence="1" id="KW-0472">Membrane</keyword>
<evidence type="ECO:0008006" key="4">
    <source>
        <dbReference type="Google" id="ProtNLM"/>
    </source>
</evidence>
<feature type="transmembrane region" description="Helical" evidence="1">
    <location>
        <begin position="41"/>
        <end position="63"/>
    </location>
</feature>
<feature type="transmembrane region" description="Helical" evidence="1">
    <location>
        <begin position="255"/>
        <end position="273"/>
    </location>
</feature>
<feature type="transmembrane region" description="Helical" evidence="1">
    <location>
        <begin position="196"/>
        <end position="219"/>
    </location>
</feature>
<sequence length="377" mass="43265">MFNTTFLPHLVRHLKIASYFWSLPLLYDSRTGRIVSRKTRAFYFIYKSELMIHIVYTVFQYIFLLTSNYSVTQKFTGMVFTGLYTTALGLRFSWDHSTISAPVEMMNALITLEEDLMKEIVKYRPSIPDRIMNLLLPLILATAILLPFAFVLVQVQFPCAPPFLGSMLPYCRNGIGIPVWVRIFISGFEFVTFAHVALAASFYLGHALFPGIVCLWNYVNIIGKWRLEQSHRVIQAYRKLKIIELFINQSNQKRIFPSVFIGFPSLQFFTSYVCIRLHDIVEWPAFAMFPLVYVDAFILAVVIFTAAAKVYNNSGELLQNLKASPDFGRKSVLRRNIRAVTSIKIKFGVNFVDSETPLVIQDFCTRTTATFLLISQG</sequence>
<evidence type="ECO:0000256" key="1">
    <source>
        <dbReference type="SAM" id="Phobius"/>
    </source>
</evidence>
<organism evidence="2 3">
    <name type="scientific">Folsomia candida</name>
    <name type="common">Springtail</name>
    <dbReference type="NCBI Taxonomy" id="158441"/>
    <lineage>
        <taxon>Eukaryota</taxon>
        <taxon>Metazoa</taxon>
        <taxon>Ecdysozoa</taxon>
        <taxon>Arthropoda</taxon>
        <taxon>Hexapoda</taxon>
        <taxon>Collembola</taxon>
        <taxon>Entomobryomorpha</taxon>
        <taxon>Isotomoidea</taxon>
        <taxon>Isotomidae</taxon>
        <taxon>Proisotominae</taxon>
        <taxon>Folsomia</taxon>
    </lineage>
</organism>
<dbReference type="Proteomes" id="UP000198287">
    <property type="component" value="Unassembled WGS sequence"/>
</dbReference>
<reference evidence="2 3" key="1">
    <citation type="submission" date="2015-12" db="EMBL/GenBank/DDBJ databases">
        <title>The genome of Folsomia candida.</title>
        <authorList>
            <person name="Faddeeva A."/>
            <person name="Derks M.F."/>
            <person name="Anvar Y."/>
            <person name="Smit S."/>
            <person name="Van Straalen N."/>
            <person name="Roelofs D."/>
        </authorList>
    </citation>
    <scope>NUCLEOTIDE SEQUENCE [LARGE SCALE GENOMIC DNA]</scope>
    <source>
        <strain evidence="2 3">VU population</strain>
        <tissue evidence="2">Whole body</tissue>
    </source>
</reference>